<dbReference type="RefSeq" id="WP_061141256.1">
    <property type="nucleotide sequence ID" value="NZ_LNNH01000012.1"/>
</dbReference>
<dbReference type="Pfam" id="PF00460">
    <property type="entry name" value="Flg_bb_rod"/>
    <property type="match status" value="1"/>
</dbReference>
<evidence type="ECO:0000313" key="7">
    <source>
        <dbReference type="EMBL" id="KWW20898.1"/>
    </source>
</evidence>
<feature type="coiled-coil region" evidence="3">
    <location>
        <begin position="5"/>
        <end position="32"/>
    </location>
</feature>
<dbReference type="InterPro" id="IPR037925">
    <property type="entry name" value="FlgE/F/G-like"/>
</dbReference>
<name>A0A109MZU4_9BACI</name>
<dbReference type="GO" id="GO:0071978">
    <property type="term" value="P:bacterial-type flagellum-dependent swarming motility"/>
    <property type="evidence" value="ECO:0007669"/>
    <property type="project" value="TreeGrafter"/>
</dbReference>
<comment type="caution">
    <text evidence="7">The sequence shown here is derived from an EMBL/GenBank/DDBJ whole genome shotgun (WGS) entry which is preliminary data.</text>
</comment>
<dbReference type="GO" id="GO:0009425">
    <property type="term" value="C:bacterial-type flagellum basal body"/>
    <property type="evidence" value="ECO:0007669"/>
    <property type="project" value="UniProtKB-SubCell"/>
</dbReference>
<protein>
    <submittedName>
        <fullName evidence="7">Flagellar biosynthesis protein FlgG</fullName>
    </submittedName>
</protein>
<reference evidence="7 8" key="1">
    <citation type="submission" date="2015-11" db="EMBL/GenBank/DDBJ databases">
        <title>Genome Sequence of Bacillus simplex strain VanAntwerpen2.</title>
        <authorList>
            <person name="Couger M.B."/>
        </authorList>
    </citation>
    <scope>NUCLEOTIDE SEQUENCE [LARGE SCALE GENOMIC DNA]</scope>
    <source>
        <strain evidence="7 8">VanAntwerpen02</strain>
    </source>
</reference>
<comment type="subcellular location">
    <subcellularLocation>
        <location evidence="2">Bacterial flagellum basal body</location>
    </subcellularLocation>
</comment>
<dbReference type="InterPro" id="IPR020013">
    <property type="entry name" value="Flagellar_FlgE/F/G"/>
</dbReference>
<dbReference type="SUPFAM" id="SSF117143">
    <property type="entry name" value="Flagellar hook protein flgE"/>
    <property type="match status" value="1"/>
</dbReference>
<evidence type="ECO:0000256" key="3">
    <source>
        <dbReference type="SAM" id="Coils"/>
    </source>
</evidence>
<evidence type="ECO:0000313" key="8">
    <source>
        <dbReference type="Proteomes" id="UP000064189"/>
    </source>
</evidence>
<keyword evidence="7" id="KW-0966">Cell projection</keyword>
<evidence type="ECO:0000259" key="4">
    <source>
        <dbReference type="Pfam" id="PF00460"/>
    </source>
</evidence>
<proteinExistence type="inferred from homology"/>
<keyword evidence="8" id="KW-1185">Reference proteome</keyword>
<evidence type="ECO:0000259" key="5">
    <source>
        <dbReference type="Pfam" id="PF06429"/>
    </source>
</evidence>
<feature type="domain" description="Flagellar hook protein FlgE/F/G-like D1" evidence="6">
    <location>
        <begin position="103"/>
        <end position="174"/>
    </location>
</feature>
<keyword evidence="2" id="KW-0975">Bacterial flagellum</keyword>
<dbReference type="Proteomes" id="UP000064189">
    <property type="component" value="Unassembled WGS sequence"/>
</dbReference>
<dbReference type="InterPro" id="IPR053967">
    <property type="entry name" value="LlgE_F_G-like_D1"/>
</dbReference>
<organism evidence="7 8">
    <name type="scientific">Peribacillus simplex</name>
    <dbReference type="NCBI Taxonomy" id="1478"/>
    <lineage>
        <taxon>Bacteria</taxon>
        <taxon>Bacillati</taxon>
        <taxon>Bacillota</taxon>
        <taxon>Bacilli</taxon>
        <taxon>Bacillales</taxon>
        <taxon>Bacillaceae</taxon>
        <taxon>Peribacillus</taxon>
    </lineage>
</organism>
<dbReference type="InterPro" id="IPR001444">
    <property type="entry name" value="Flag_bb_rod_N"/>
</dbReference>
<evidence type="ECO:0000256" key="2">
    <source>
        <dbReference type="RuleBase" id="RU362116"/>
    </source>
</evidence>
<evidence type="ECO:0000259" key="6">
    <source>
        <dbReference type="Pfam" id="PF22692"/>
    </source>
</evidence>
<accession>A0A109MZU4</accession>
<evidence type="ECO:0000256" key="1">
    <source>
        <dbReference type="ARBA" id="ARBA00009677"/>
    </source>
</evidence>
<keyword evidence="7" id="KW-0282">Flagellum</keyword>
<dbReference type="Pfam" id="PF22692">
    <property type="entry name" value="LlgE_F_G_D1"/>
    <property type="match status" value="1"/>
</dbReference>
<dbReference type="Pfam" id="PF06429">
    <property type="entry name" value="Flg_bbr_C"/>
    <property type="match status" value="1"/>
</dbReference>
<keyword evidence="7" id="KW-0969">Cilium</keyword>
<dbReference type="EMBL" id="LNNH01000012">
    <property type="protein sequence ID" value="KWW20898.1"/>
    <property type="molecule type" value="Genomic_DNA"/>
</dbReference>
<feature type="domain" description="Flagellar basal-body/hook protein C-terminal" evidence="5">
    <location>
        <begin position="236"/>
        <end position="279"/>
    </location>
</feature>
<sequence>MNRTMMTAANTLNQLQSKIDQISNNIANVDTTAYKKTQTSFNDLLIQSFNNQPNESKEKGRLTTPGLRQGTGAMLSQSQLVLSQGAIKTTDRNLDAALTKEDQFFTVSVQDGKGVNTRLTRDGAFYLSPNANDPDQMMLVTSAGHQVLDENGDPIQIDGNITDIKISEDGVLTVNTEEYGRESFGLGVVSVTKPQFLDRLGGNLLGLPENIDGLDVTVDDIMTALTGDSRNQIAVRQGALESSNVDLSKEMSDLINVQRSYQFQSRSITMADQMNGLINGIR</sequence>
<dbReference type="PANTHER" id="PTHR30435:SF19">
    <property type="entry name" value="FLAGELLAR BASAL-BODY ROD PROTEIN FLGG"/>
    <property type="match status" value="1"/>
</dbReference>
<keyword evidence="3" id="KW-0175">Coiled coil</keyword>
<dbReference type="NCBIfam" id="TIGR03506">
    <property type="entry name" value="FlgEFG_subfam"/>
    <property type="match status" value="1"/>
</dbReference>
<gene>
    <name evidence="7" type="ORF">AS888_14790</name>
</gene>
<feature type="domain" description="Flagellar basal body rod protein N-terminal" evidence="4">
    <location>
        <begin position="6"/>
        <end position="35"/>
    </location>
</feature>
<dbReference type="AlphaFoldDB" id="A0A109MZU4"/>
<comment type="similarity">
    <text evidence="1 2">Belongs to the flagella basal body rod proteins family.</text>
</comment>
<dbReference type="InterPro" id="IPR010930">
    <property type="entry name" value="Flg_bb/hook_C_dom"/>
</dbReference>
<dbReference type="PANTHER" id="PTHR30435">
    <property type="entry name" value="FLAGELLAR PROTEIN"/>
    <property type="match status" value="1"/>
</dbReference>